<keyword evidence="3" id="KW-1185">Reference proteome</keyword>
<accession>A0ABN3BKS0</accession>
<evidence type="ECO:0000313" key="2">
    <source>
        <dbReference type="EMBL" id="GAA2197109.1"/>
    </source>
</evidence>
<sequence>MTNPTTDPRPLYRRATEQAAALIETVRPEDLTRPTPCTAYDVRALLGHIVGGTRRIALVGEGGDGQSAPLSASDVPGDRWAQAYDEARQRAVRAWAGDDRMTATVRVPWGEIPGRAALSAYVMEIVAHTWDLSEAVGRPFPLDAELAEFSLAAAHEALPEGPREGRPFDAPVPAPEGADAYGRLAAWLGREPLGRS</sequence>
<dbReference type="Pfam" id="PF11716">
    <property type="entry name" value="MDMPI_N"/>
    <property type="match status" value="1"/>
</dbReference>
<dbReference type="InterPro" id="IPR034660">
    <property type="entry name" value="DinB/YfiT-like"/>
</dbReference>
<dbReference type="NCBIfam" id="TIGR03086">
    <property type="entry name" value="TIGR03086 family metal-binding protein"/>
    <property type="match status" value="1"/>
</dbReference>
<dbReference type="Proteomes" id="UP001501391">
    <property type="component" value="Unassembled WGS sequence"/>
</dbReference>
<evidence type="ECO:0000313" key="3">
    <source>
        <dbReference type="Proteomes" id="UP001501391"/>
    </source>
</evidence>
<dbReference type="NCBIfam" id="TIGR03083">
    <property type="entry name" value="maleylpyruvate isomerase family mycothiol-dependent enzyme"/>
    <property type="match status" value="1"/>
</dbReference>
<gene>
    <name evidence="2" type="ORF">GCM10009787_34160</name>
</gene>
<reference evidence="2 3" key="1">
    <citation type="journal article" date="2019" name="Int. J. Syst. Evol. Microbiol.">
        <title>The Global Catalogue of Microorganisms (GCM) 10K type strain sequencing project: providing services to taxonomists for standard genome sequencing and annotation.</title>
        <authorList>
            <consortium name="The Broad Institute Genomics Platform"/>
            <consortium name="The Broad Institute Genome Sequencing Center for Infectious Disease"/>
            <person name="Wu L."/>
            <person name="Ma J."/>
        </authorList>
    </citation>
    <scope>NUCLEOTIDE SEQUENCE [LARGE SCALE GENOMIC DNA]</scope>
    <source>
        <strain evidence="2 3">JCM 14924</strain>
    </source>
</reference>
<protein>
    <submittedName>
        <fullName evidence="2">TIGR03086 family metal-binding protein</fullName>
    </submittedName>
</protein>
<dbReference type="SUPFAM" id="SSF109854">
    <property type="entry name" value="DinB/YfiT-like putative metalloenzymes"/>
    <property type="match status" value="1"/>
</dbReference>
<dbReference type="Gene3D" id="1.20.120.450">
    <property type="entry name" value="dinb family like domain"/>
    <property type="match status" value="1"/>
</dbReference>
<dbReference type="RefSeq" id="WP_346163004.1">
    <property type="nucleotide sequence ID" value="NZ_BAAAOQ010000010.1"/>
</dbReference>
<comment type="caution">
    <text evidence="2">The sequence shown here is derived from an EMBL/GenBank/DDBJ whole genome shotgun (WGS) entry which is preliminary data.</text>
</comment>
<name>A0ABN3BKS0_9ACTN</name>
<organism evidence="2 3">
    <name type="scientific">Streptomyces bangladeshensis</name>
    <dbReference type="NCBI Taxonomy" id="295352"/>
    <lineage>
        <taxon>Bacteria</taxon>
        <taxon>Bacillati</taxon>
        <taxon>Actinomycetota</taxon>
        <taxon>Actinomycetes</taxon>
        <taxon>Kitasatosporales</taxon>
        <taxon>Streptomycetaceae</taxon>
        <taxon>Streptomyces</taxon>
    </lineage>
</organism>
<evidence type="ECO:0000259" key="1">
    <source>
        <dbReference type="Pfam" id="PF11716"/>
    </source>
</evidence>
<feature type="domain" description="Mycothiol-dependent maleylpyruvate isomerase metal-binding" evidence="1">
    <location>
        <begin position="13"/>
        <end position="132"/>
    </location>
</feature>
<dbReference type="InterPro" id="IPR017520">
    <property type="entry name" value="CHP03086"/>
</dbReference>
<proteinExistence type="predicted"/>
<dbReference type="InterPro" id="IPR024344">
    <property type="entry name" value="MDMPI_metal-binding"/>
</dbReference>
<dbReference type="InterPro" id="IPR017517">
    <property type="entry name" value="Maleyloyr_isom"/>
</dbReference>
<dbReference type="EMBL" id="BAAAOQ010000010">
    <property type="protein sequence ID" value="GAA2197109.1"/>
    <property type="molecule type" value="Genomic_DNA"/>
</dbReference>